<feature type="non-terminal residue" evidence="3">
    <location>
        <position position="134"/>
    </location>
</feature>
<dbReference type="Proteomes" id="UP000663891">
    <property type="component" value="Unassembled WGS sequence"/>
</dbReference>
<feature type="domain" description="3'-5' exonuclease" evidence="2">
    <location>
        <begin position="21"/>
        <end position="60"/>
    </location>
</feature>
<name>A0A815VTF8_9BILA</name>
<proteinExistence type="predicted"/>
<dbReference type="AlphaFoldDB" id="A0A815VTF8"/>
<comment type="caution">
    <text evidence="3">The sequence shown here is derived from an EMBL/GenBank/DDBJ whole genome shotgun (WGS) entry which is preliminary data.</text>
</comment>
<dbReference type="InterPro" id="IPR002562">
    <property type="entry name" value="3'-5'_exonuclease_dom"/>
</dbReference>
<feature type="compositionally biased region" description="Polar residues" evidence="1">
    <location>
        <begin position="81"/>
        <end position="96"/>
    </location>
</feature>
<dbReference type="Pfam" id="PF01612">
    <property type="entry name" value="DNA_pol_A_exo1"/>
    <property type="match status" value="1"/>
</dbReference>
<dbReference type="PANTHER" id="PTHR47765">
    <property type="entry name" value="3'-5' EXONUCLEASE DOMAIN-CONTAINING PROTEIN"/>
    <property type="match status" value="1"/>
</dbReference>
<evidence type="ECO:0000259" key="2">
    <source>
        <dbReference type="Pfam" id="PF01612"/>
    </source>
</evidence>
<dbReference type="GO" id="GO:0006139">
    <property type="term" value="P:nucleobase-containing compound metabolic process"/>
    <property type="evidence" value="ECO:0007669"/>
    <property type="project" value="InterPro"/>
</dbReference>
<feature type="region of interest" description="Disordered" evidence="1">
    <location>
        <begin position="76"/>
        <end position="96"/>
    </location>
</feature>
<accession>A0A815VTF8</accession>
<dbReference type="Gene3D" id="3.30.420.10">
    <property type="entry name" value="Ribonuclease H-like superfamily/Ribonuclease H"/>
    <property type="match status" value="1"/>
</dbReference>
<sequence>LLTVQRDIFPYAIVNNATPSKDKGLSELVRLCFGKPLNKSEQCSNWERRPLRSAQLSYAVRGKKPKKLDSAIAREIDKNWQDTNNNNDSPQKSDDVNQISAEMIRPSQIKFVVDNMLHGLGKELRVAGCDPVIL</sequence>
<reference evidence="3" key="1">
    <citation type="submission" date="2021-02" db="EMBL/GenBank/DDBJ databases">
        <authorList>
            <person name="Nowell W R."/>
        </authorList>
    </citation>
    <scope>NUCLEOTIDE SEQUENCE</scope>
</reference>
<dbReference type="GO" id="GO:0008408">
    <property type="term" value="F:3'-5' exonuclease activity"/>
    <property type="evidence" value="ECO:0007669"/>
    <property type="project" value="InterPro"/>
</dbReference>
<organism evidence="3 4">
    <name type="scientific">Adineta steineri</name>
    <dbReference type="NCBI Taxonomy" id="433720"/>
    <lineage>
        <taxon>Eukaryota</taxon>
        <taxon>Metazoa</taxon>
        <taxon>Spiralia</taxon>
        <taxon>Gnathifera</taxon>
        <taxon>Rotifera</taxon>
        <taxon>Eurotatoria</taxon>
        <taxon>Bdelloidea</taxon>
        <taxon>Adinetida</taxon>
        <taxon>Adinetidae</taxon>
        <taxon>Adineta</taxon>
    </lineage>
</organism>
<dbReference type="InterPro" id="IPR012337">
    <property type="entry name" value="RNaseH-like_sf"/>
</dbReference>
<feature type="non-terminal residue" evidence="3">
    <location>
        <position position="1"/>
    </location>
</feature>
<dbReference type="EMBL" id="CAJNON010004841">
    <property type="protein sequence ID" value="CAF1533032.1"/>
    <property type="molecule type" value="Genomic_DNA"/>
</dbReference>
<dbReference type="PANTHER" id="PTHR47765:SF2">
    <property type="entry name" value="EXONUCLEASE MUT-7 HOMOLOG"/>
    <property type="match status" value="1"/>
</dbReference>
<evidence type="ECO:0000256" key="1">
    <source>
        <dbReference type="SAM" id="MobiDB-lite"/>
    </source>
</evidence>
<dbReference type="InterPro" id="IPR036397">
    <property type="entry name" value="RNaseH_sf"/>
</dbReference>
<protein>
    <recommendedName>
        <fullName evidence="2">3'-5' exonuclease domain-containing protein</fullName>
    </recommendedName>
</protein>
<gene>
    <name evidence="3" type="ORF">VCS650_LOCUS43772</name>
</gene>
<dbReference type="InterPro" id="IPR052408">
    <property type="entry name" value="Exonuclease_MUT-7-like"/>
</dbReference>
<evidence type="ECO:0000313" key="4">
    <source>
        <dbReference type="Proteomes" id="UP000663891"/>
    </source>
</evidence>
<evidence type="ECO:0000313" key="3">
    <source>
        <dbReference type="EMBL" id="CAF1533032.1"/>
    </source>
</evidence>
<dbReference type="GO" id="GO:0003676">
    <property type="term" value="F:nucleic acid binding"/>
    <property type="evidence" value="ECO:0007669"/>
    <property type="project" value="InterPro"/>
</dbReference>
<dbReference type="OrthoDB" id="18193at2759"/>
<dbReference type="SUPFAM" id="SSF53098">
    <property type="entry name" value="Ribonuclease H-like"/>
    <property type="match status" value="1"/>
</dbReference>